<feature type="transmembrane region" description="Helical" evidence="6">
    <location>
        <begin position="427"/>
        <end position="446"/>
    </location>
</feature>
<feature type="transmembrane region" description="Helical" evidence="6">
    <location>
        <begin position="123"/>
        <end position="142"/>
    </location>
</feature>
<feature type="transmembrane region" description="Helical" evidence="6">
    <location>
        <begin position="331"/>
        <end position="348"/>
    </location>
</feature>
<evidence type="ECO:0000313" key="8">
    <source>
        <dbReference type="Proteomes" id="UP000236728"/>
    </source>
</evidence>
<keyword evidence="2" id="KW-1003">Cell membrane</keyword>
<keyword evidence="4 6" id="KW-1133">Transmembrane helix</keyword>
<feature type="transmembrane region" description="Helical" evidence="6">
    <location>
        <begin position="93"/>
        <end position="117"/>
    </location>
</feature>
<dbReference type="PANTHER" id="PTHR30250:SF11">
    <property type="entry name" value="O-ANTIGEN TRANSPORTER-RELATED"/>
    <property type="match status" value="1"/>
</dbReference>
<name>A0A1H5Y093_9BACT</name>
<dbReference type="RefSeq" id="WP_103932950.1">
    <property type="nucleotide sequence ID" value="NZ_FNVA01000003.1"/>
</dbReference>
<evidence type="ECO:0000256" key="3">
    <source>
        <dbReference type="ARBA" id="ARBA00022692"/>
    </source>
</evidence>
<evidence type="ECO:0000256" key="2">
    <source>
        <dbReference type="ARBA" id="ARBA00022475"/>
    </source>
</evidence>
<sequence>MSVSDQKPSVRILRNSIWYGLETVIEIVVFFASSIAVARYLGPEKLGHFSYINFFVVVLTQTAGQGVSVATRKYMMEFMAQGRLGTARAVYRLAYRYQLIGAISISTLSILLVVLFGDPSYKAMAIILLASIVPGLMSWVPAQANAAFEDLRPNTFSAFGYLISYALVIAATIYFRWDLIGIASATLVGRTVEVILRTGPVRRRLSVLPLDVLEPELIQRIRRFSVQGIGLQLLTTVVWDRSELIFLKYFSTAAQMAFYSVSFTFTSNLLTAARVLSGAASISLMGESGRDSDRTRQLAWSTCRFLLLMSVPVSLGAAAVTFSGIQMAYGGRYLPAVPVLITAVLLGIPRIFQGVPETLLRSADRQDVIIYWYCVTAVFNGLVDWILIPRYAALGAAWGNGLGQAFGVVVIWMACSRVIRLNFPWMAALRIGGASVVMAALAYFISHHVPGAPGFFLAVLSGCVIYPVLLRLFRALEPHDRERLALIGNRLPRAITPAFEAVIAFMTPASA</sequence>
<evidence type="ECO:0000256" key="6">
    <source>
        <dbReference type="SAM" id="Phobius"/>
    </source>
</evidence>
<dbReference type="OrthoDB" id="103403at2"/>
<dbReference type="Proteomes" id="UP000236728">
    <property type="component" value="Unassembled WGS sequence"/>
</dbReference>
<evidence type="ECO:0000256" key="4">
    <source>
        <dbReference type="ARBA" id="ARBA00022989"/>
    </source>
</evidence>
<reference evidence="7 8" key="1">
    <citation type="submission" date="2016-10" db="EMBL/GenBank/DDBJ databases">
        <authorList>
            <person name="de Groot N.N."/>
        </authorList>
    </citation>
    <scope>NUCLEOTIDE SEQUENCE [LARGE SCALE GENOMIC DNA]</scope>
    <source>
        <strain evidence="7 8">DSM 22489</strain>
    </source>
</reference>
<dbReference type="InterPro" id="IPR050833">
    <property type="entry name" value="Poly_Biosynth_Transport"/>
</dbReference>
<protein>
    <submittedName>
        <fullName evidence="7">Membrane protein involved in the export of O-antigen and teichoic acid</fullName>
    </submittedName>
</protein>
<evidence type="ECO:0000313" key="7">
    <source>
        <dbReference type="EMBL" id="SEG16956.1"/>
    </source>
</evidence>
<keyword evidence="5 6" id="KW-0472">Membrane</keyword>
<feature type="transmembrane region" description="Helical" evidence="6">
    <location>
        <begin position="21"/>
        <end position="42"/>
    </location>
</feature>
<feature type="transmembrane region" description="Helical" evidence="6">
    <location>
        <begin position="452"/>
        <end position="473"/>
    </location>
</feature>
<accession>A0A1H5Y093</accession>
<evidence type="ECO:0000256" key="5">
    <source>
        <dbReference type="ARBA" id="ARBA00023136"/>
    </source>
</evidence>
<gene>
    <name evidence="7" type="ORF">SAMN05421819_2042</name>
</gene>
<keyword evidence="8" id="KW-1185">Reference proteome</keyword>
<feature type="transmembrane region" description="Helical" evidence="6">
    <location>
        <begin position="394"/>
        <end position="415"/>
    </location>
</feature>
<proteinExistence type="predicted"/>
<dbReference type="EMBL" id="FNVA01000003">
    <property type="protein sequence ID" value="SEG16956.1"/>
    <property type="molecule type" value="Genomic_DNA"/>
</dbReference>
<feature type="transmembrane region" description="Helical" evidence="6">
    <location>
        <begin position="48"/>
        <end position="72"/>
    </location>
</feature>
<feature type="transmembrane region" description="Helical" evidence="6">
    <location>
        <begin position="369"/>
        <end position="388"/>
    </location>
</feature>
<feature type="transmembrane region" description="Helical" evidence="6">
    <location>
        <begin position="154"/>
        <end position="177"/>
    </location>
</feature>
<dbReference type="Pfam" id="PF13440">
    <property type="entry name" value="Polysacc_synt_3"/>
    <property type="match status" value="1"/>
</dbReference>
<dbReference type="PANTHER" id="PTHR30250">
    <property type="entry name" value="PST FAMILY PREDICTED COLANIC ACID TRANSPORTER"/>
    <property type="match status" value="1"/>
</dbReference>
<dbReference type="AlphaFoldDB" id="A0A1H5Y093"/>
<comment type="subcellular location">
    <subcellularLocation>
        <location evidence="1">Cell membrane</location>
        <topology evidence="1">Multi-pass membrane protein</topology>
    </subcellularLocation>
</comment>
<keyword evidence="3 6" id="KW-0812">Transmembrane</keyword>
<dbReference type="GO" id="GO:0005886">
    <property type="term" value="C:plasma membrane"/>
    <property type="evidence" value="ECO:0007669"/>
    <property type="project" value="UniProtKB-SubCell"/>
</dbReference>
<evidence type="ECO:0000256" key="1">
    <source>
        <dbReference type="ARBA" id="ARBA00004651"/>
    </source>
</evidence>
<organism evidence="7 8">
    <name type="scientific">Bryocella elongata</name>
    <dbReference type="NCBI Taxonomy" id="863522"/>
    <lineage>
        <taxon>Bacteria</taxon>
        <taxon>Pseudomonadati</taxon>
        <taxon>Acidobacteriota</taxon>
        <taxon>Terriglobia</taxon>
        <taxon>Terriglobales</taxon>
        <taxon>Acidobacteriaceae</taxon>
        <taxon>Bryocella</taxon>
    </lineage>
</organism>
<feature type="transmembrane region" description="Helical" evidence="6">
    <location>
        <begin position="305"/>
        <end position="325"/>
    </location>
</feature>